<reference evidence="2 3" key="1">
    <citation type="journal article" date="2013" name="Genome Announc.">
        <title>Complete Genome Sequence of the Thermophilic and Facultatively Chemolithoautotrophic Sulfate Reducer Archaeoglobus sulfaticallidus Strain PM70-1T.</title>
        <authorList>
            <person name="Stokke R."/>
            <person name="Hocking W.P."/>
            <person name="Steinsbu B.O."/>
            <person name="Steen I.H."/>
        </authorList>
    </citation>
    <scope>NUCLEOTIDE SEQUENCE [LARGE SCALE GENOMIC DNA]</scope>
    <source>
        <strain evidence="2">PM70-1</strain>
    </source>
</reference>
<dbReference type="HOGENOM" id="CLU_1718117_0_0_2"/>
<gene>
    <name evidence="2" type="ORF">Asulf_01336</name>
</gene>
<dbReference type="Proteomes" id="UP000013307">
    <property type="component" value="Chromosome"/>
</dbReference>
<feature type="transmembrane region" description="Helical" evidence="1">
    <location>
        <begin position="20"/>
        <end position="38"/>
    </location>
</feature>
<feature type="transmembrane region" description="Helical" evidence="1">
    <location>
        <begin position="50"/>
        <end position="72"/>
    </location>
</feature>
<protein>
    <submittedName>
        <fullName evidence="2">Uncharacterized protein</fullName>
    </submittedName>
</protein>
<evidence type="ECO:0000313" key="2">
    <source>
        <dbReference type="EMBL" id="AGK61327.1"/>
    </source>
</evidence>
<keyword evidence="3" id="KW-1185">Reference proteome</keyword>
<evidence type="ECO:0000313" key="3">
    <source>
        <dbReference type="Proteomes" id="UP000013307"/>
    </source>
</evidence>
<keyword evidence="1" id="KW-0472">Membrane</keyword>
<dbReference type="KEGG" id="ast:Asulf_01336"/>
<sequence length="152" mass="17255">MKKGKCCRVILPHRFLCLHLSPYFLAASSFTTATYHLSPTLFLSRHFTTVYPLLLLLPFTLLLVPSASPPIASITAFSTYHRHLCFSTFYLPSPYFPAAAYCFSITASFPPLLLFPHPECLLSPDRKIYPCFPYPVSLPDLTLQKKLPYTFT</sequence>
<organism evidence="2 3">
    <name type="scientific">Archaeoglobus sulfaticallidus PM70-1</name>
    <dbReference type="NCBI Taxonomy" id="387631"/>
    <lineage>
        <taxon>Archaea</taxon>
        <taxon>Methanobacteriati</taxon>
        <taxon>Methanobacteriota</taxon>
        <taxon>Archaeoglobi</taxon>
        <taxon>Archaeoglobales</taxon>
        <taxon>Archaeoglobaceae</taxon>
        <taxon>Archaeoglobus</taxon>
    </lineage>
</organism>
<evidence type="ECO:0000256" key="1">
    <source>
        <dbReference type="SAM" id="Phobius"/>
    </source>
</evidence>
<dbReference type="AlphaFoldDB" id="N0BG99"/>
<name>N0BG99_9EURY</name>
<proteinExistence type="predicted"/>
<dbReference type="EMBL" id="CP005290">
    <property type="protein sequence ID" value="AGK61327.1"/>
    <property type="molecule type" value="Genomic_DNA"/>
</dbReference>
<keyword evidence="1" id="KW-1133">Transmembrane helix</keyword>
<accession>N0BG99</accession>
<keyword evidence="1" id="KW-0812">Transmembrane</keyword>